<dbReference type="SUPFAM" id="SSF75217">
    <property type="entry name" value="alpha/beta knot"/>
    <property type="match status" value="1"/>
</dbReference>
<dbReference type="PIRSF" id="PIRSF029256">
    <property type="entry name" value="SpoU_TrmH_prd"/>
    <property type="match status" value="1"/>
</dbReference>
<gene>
    <name evidence="6" type="primary">trmL</name>
    <name evidence="9" type="ORF">KUL25_11515</name>
</gene>
<dbReference type="InterPro" id="IPR029026">
    <property type="entry name" value="tRNA_m1G_MTases_N"/>
</dbReference>
<feature type="binding site" evidence="6 7">
    <location>
        <position position="137"/>
    </location>
    <ligand>
        <name>S-adenosyl-L-methionine</name>
        <dbReference type="ChEBI" id="CHEBI:59789"/>
    </ligand>
</feature>
<evidence type="ECO:0000256" key="5">
    <source>
        <dbReference type="ARBA" id="ARBA00022694"/>
    </source>
</evidence>
<dbReference type="GO" id="GO:0002130">
    <property type="term" value="P:wobble position ribose methylation"/>
    <property type="evidence" value="ECO:0007669"/>
    <property type="project" value="TreeGrafter"/>
</dbReference>
<dbReference type="CDD" id="cd18094">
    <property type="entry name" value="SpoU-like_TrmL"/>
    <property type="match status" value="1"/>
</dbReference>
<evidence type="ECO:0000256" key="6">
    <source>
        <dbReference type="HAMAP-Rule" id="MF_01885"/>
    </source>
</evidence>
<name>A0A975TYE3_9RHOB</name>
<dbReference type="EC" id="2.1.1.207" evidence="6"/>
<evidence type="ECO:0000259" key="8">
    <source>
        <dbReference type="Pfam" id="PF00588"/>
    </source>
</evidence>
<dbReference type="AlphaFoldDB" id="A0A975TYE3"/>
<evidence type="ECO:0000256" key="4">
    <source>
        <dbReference type="ARBA" id="ARBA00022691"/>
    </source>
</evidence>
<dbReference type="GO" id="GO:0003723">
    <property type="term" value="F:RNA binding"/>
    <property type="evidence" value="ECO:0007669"/>
    <property type="project" value="InterPro"/>
</dbReference>
<evidence type="ECO:0000313" key="9">
    <source>
        <dbReference type="EMBL" id="QXL90029.1"/>
    </source>
</evidence>
<dbReference type="EMBL" id="JAIMBW010000001">
    <property type="protein sequence ID" value="MBY4893392.1"/>
    <property type="molecule type" value="Genomic_DNA"/>
</dbReference>
<comment type="catalytic activity">
    <reaction evidence="6">
        <text>cytidine(34) in tRNA + S-adenosyl-L-methionine = 2'-O-methylcytidine(34) in tRNA + S-adenosyl-L-homocysteine + H(+)</text>
        <dbReference type="Rhea" id="RHEA:43084"/>
        <dbReference type="Rhea" id="RHEA-COMP:10331"/>
        <dbReference type="Rhea" id="RHEA-COMP:10332"/>
        <dbReference type="ChEBI" id="CHEBI:15378"/>
        <dbReference type="ChEBI" id="CHEBI:57856"/>
        <dbReference type="ChEBI" id="CHEBI:59789"/>
        <dbReference type="ChEBI" id="CHEBI:74495"/>
        <dbReference type="ChEBI" id="CHEBI:82748"/>
        <dbReference type="EC" id="2.1.1.207"/>
    </reaction>
</comment>
<dbReference type="InterPro" id="IPR029028">
    <property type="entry name" value="Alpha/beta_knot_MTases"/>
</dbReference>
<comment type="function">
    <text evidence="6">Methylates the ribose at the nucleotide 34 wobble position in the two leucyl isoacceptors tRNA(Leu)(CmAA) and tRNA(Leu)(cmnm5UmAA). Catalyzes the methyl transfer from S-adenosyl-L-methionine to the 2'-OH of the wobble nucleotide.</text>
</comment>
<accession>A0A975TYE3</accession>
<dbReference type="Pfam" id="PF00588">
    <property type="entry name" value="SpoU_methylase"/>
    <property type="match status" value="1"/>
</dbReference>
<comment type="caution">
    <text evidence="6">Lacks conserved residue(s) required for the propagation of feature annotation.</text>
</comment>
<dbReference type="InterPro" id="IPR016914">
    <property type="entry name" value="TrmL"/>
</dbReference>
<dbReference type="PANTHER" id="PTHR42971">
    <property type="entry name" value="TRNA (CYTIDINE(34)-2'-O)-METHYLTRANSFERASE"/>
    <property type="match status" value="1"/>
</dbReference>
<dbReference type="GO" id="GO:0005737">
    <property type="term" value="C:cytoplasm"/>
    <property type="evidence" value="ECO:0007669"/>
    <property type="project" value="UniProtKB-SubCell"/>
</dbReference>
<keyword evidence="4 6" id="KW-0949">S-adenosyl-L-methionine</keyword>
<dbReference type="InterPro" id="IPR001537">
    <property type="entry name" value="SpoU_MeTrfase"/>
</dbReference>
<evidence type="ECO:0000256" key="3">
    <source>
        <dbReference type="ARBA" id="ARBA00022679"/>
    </source>
</evidence>
<comment type="catalytic activity">
    <reaction evidence="6">
        <text>5-carboxymethylaminomethyluridine(34) in tRNA(Leu) + S-adenosyl-L-methionine = 5-carboxymethylaminomethyl-2'-O-methyluridine(34) in tRNA(Leu) + S-adenosyl-L-homocysteine + H(+)</text>
        <dbReference type="Rhea" id="RHEA:43088"/>
        <dbReference type="Rhea" id="RHEA-COMP:10333"/>
        <dbReference type="Rhea" id="RHEA-COMP:10334"/>
        <dbReference type="ChEBI" id="CHEBI:15378"/>
        <dbReference type="ChEBI" id="CHEBI:57856"/>
        <dbReference type="ChEBI" id="CHEBI:59789"/>
        <dbReference type="ChEBI" id="CHEBI:74508"/>
        <dbReference type="ChEBI" id="CHEBI:74511"/>
        <dbReference type="EC" id="2.1.1.207"/>
    </reaction>
</comment>
<dbReference type="Gene3D" id="3.40.1280.10">
    <property type="match status" value="1"/>
</dbReference>
<keyword evidence="2 6" id="KW-0489">Methyltransferase</keyword>
<dbReference type="EMBL" id="CP078073">
    <property type="protein sequence ID" value="QXL90029.1"/>
    <property type="molecule type" value="Genomic_DNA"/>
</dbReference>
<evidence type="ECO:0000256" key="2">
    <source>
        <dbReference type="ARBA" id="ARBA00022603"/>
    </source>
</evidence>
<sequence length="157" mass="17701">MRDANMKVVLVHPEIPGNTGTIGRTCVALDLELILIHPLGFDIGEKSVRRAGLDYWKYVRLTEYQSWQAFMADRAPRDDQLFLFENDGEGGSVYEPAYPPDAYLIFGKETKGLPPEVLTGRAKRTFRLPMRSPHIRSLNLANAATAVIYQAMRSYLA</sequence>
<dbReference type="PANTHER" id="PTHR42971:SF1">
    <property type="entry name" value="TRNA (CYTIDINE(34)-2'-O)-METHYLTRANSFERASE"/>
    <property type="match status" value="1"/>
</dbReference>
<feature type="binding site" evidence="6 7">
    <location>
        <position position="128"/>
    </location>
    <ligand>
        <name>S-adenosyl-L-methionine</name>
        <dbReference type="ChEBI" id="CHEBI:59789"/>
    </ligand>
</feature>
<proteinExistence type="inferred from homology"/>
<dbReference type="Proteomes" id="UP000693972">
    <property type="component" value="Unassembled WGS sequence"/>
</dbReference>
<keyword evidence="1 6" id="KW-0963">Cytoplasm</keyword>
<dbReference type="GO" id="GO:0008175">
    <property type="term" value="F:tRNA methyltransferase activity"/>
    <property type="evidence" value="ECO:0007669"/>
    <property type="project" value="UniProtKB-UniRule"/>
</dbReference>
<organism evidence="9">
    <name type="scientific">Gymnodinialimonas phycosphaerae</name>
    <dbReference type="NCBI Taxonomy" id="2841589"/>
    <lineage>
        <taxon>Bacteria</taxon>
        <taxon>Pseudomonadati</taxon>
        <taxon>Pseudomonadota</taxon>
        <taxon>Alphaproteobacteria</taxon>
        <taxon>Rhodobacterales</taxon>
        <taxon>Paracoccaceae</taxon>
        <taxon>Gymnodinialimonas</taxon>
    </lineage>
</organism>
<comment type="subunit">
    <text evidence="6">Homodimer.</text>
</comment>
<protein>
    <recommendedName>
        <fullName evidence="6">tRNA (cytidine(34)-2'-O)-methyltransferase</fullName>
        <ecNumber evidence="6">2.1.1.207</ecNumber>
    </recommendedName>
    <alternativeName>
        <fullName evidence="6">tRNA (cytidine/uridine-2'-O-)-methyltransferase TrmL</fullName>
    </alternativeName>
</protein>
<keyword evidence="3 6" id="KW-0808">Transferase</keyword>
<feature type="domain" description="tRNA/rRNA methyltransferase SpoU type" evidence="8">
    <location>
        <begin position="6"/>
        <end position="149"/>
    </location>
</feature>
<evidence type="ECO:0000256" key="7">
    <source>
        <dbReference type="PIRSR" id="PIRSR029256-1"/>
    </source>
</evidence>
<evidence type="ECO:0000256" key="1">
    <source>
        <dbReference type="ARBA" id="ARBA00022490"/>
    </source>
</evidence>
<dbReference type="GO" id="GO:0008757">
    <property type="term" value="F:S-adenosylmethionine-dependent methyltransferase activity"/>
    <property type="evidence" value="ECO:0007669"/>
    <property type="project" value="UniProtKB-UniRule"/>
</dbReference>
<comment type="similarity">
    <text evidence="6">Belongs to the class IV-like SAM-binding methyltransferase superfamily. RNA methyltransferase TrmH family. TrmL subfamily.</text>
</comment>
<dbReference type="HAMAP" id="MF_01885">
    <property type="entry name" value="tRNA_methyltr_TrmL"/>
    <property type="match status" value="1"/>
</dbReference>
<keyword evidence="10" id="KW-1185">Reference proteome</keyword>
<evidence type="ECO:0000313" key="10">
    <source>
        <dbReference type="Proteomes" id="UP000693972"/>
    </source>
</evidence>
<reference evidence="9 10" key="1">
    <citation type="submission" date="2021-07" db="EMBL/GenBank/DDBJ databases">
        <title>Karlodiniumbacter phycospheric gen. nov., sp. nov., a phycosphere bacterium isolated from karlodinium veneficum.</title>
        <authorList>
            <person name="Peng Y."/>
            <person name="Jiang L."/>
            <person name="Lee J."/>
        </authorList>
    </citation>
    <scope>NUCLEOTIDE SEQUENCE</scope>
    <source>
        <strain evidence="9 10">N5</strain>
    </source>
</reference>
<feature type="binding site" evidence="6 7">
    <location>
        <position position="107"/>
    </location>
    <ligand>
        <name>S-adenosyl-L-methionine</name>
        <dbReference type="ChEBI" id="CHEBI:59789"/>
    </ligand>
</feature>
<keyword evidence="5 6" id="KW-0819">tRNA processing</keyword>
<comment type="subcellular location">
    <subcellularLocation>
        <location evidence="6">Cytoplasm</location>
    </subcellularLocation>
</comment>